<feature type="compositionally biased region" description="Low complexity" evidence="9">
    <location>
        <begin position="87"/>
        <end position="104"/>
    </location>
</feature>
<keyword evidence="7" id="KW-0325">Glycoprotein</keyword>
<keyword evidence="5 10" id="KW-1133">Transmembrane helix</keyword>
<evidence type="ECO:0000313" key="12">
    <source>
        <dbReference type="EMBL" id="TCD65577.1"/>
    </source>
</evidence>
<feature type="transmembrane region" description="Helical" evidence="10">
    <location>
        <begin position="230"/>
        <end position="253"/>
    </location>
</feature>
<dbReference type="PANTHER" id="PTHR31361:SF1">
    <property type="entry name" value="BETA-GLUCAN SYNTHESIS-ASSOCIATED PROTEIN KRE6-RELATED"/>
    <property type="match status" value="1"/>
</dbReference>
<dbReference type="PANTHER" id="PTHR31361">
    <property type="entry name" value="BETA-GLUCAN SYNTHESIS-ASSOCIATED PROTEIN KRE6-RELATED"/>
    <property type="match status" value="1"/>
</dbReference>
<keyword evidence="6 10" id="KW-0472">Membrane</keyword>
<dbReference type="Gene3D" id="2.60.120.200">
    <property type="match status" value="1"/>
</dbReference>
<dbReference type="InterPro" id="IPR013320">
    <property type="entry name" value="ConA-like_dom_sf"/>
</dbReference>
<dbReference type="EMBL" id="RWJN01000174">
    <property type="protein sequence ID" value="TCD65577.1"/>
    <property type="molecule type" value="Genomic_DNA"/>
</dbReference>
<dbReference type="GO" id="GO:0031505">
    <property type="term" value="P:fungal-type cell wall organization"/>
    <property type="evidence" value="ECO:0007669"/>
    <property type="project" value="TreeGrafter"/>
</dbReference>
<evidence type="ECO:0000256" key="1">
    <source>
        <dbReference type="ARBA" id="ARBA00004606"/>
    </source>
</evidence>
<comment type="subcellular location">
    <subcellularLocation>
        <location evidence="1">Membrane</location>
        <topology evidence="1">Single-pass type II membrane protein</topology>
    </subcellularLocation>
</comment>
<keyword evidence="4" id="KW-0735">Signal-anchor</keyword>
<dbReference type="GO" id="GO:0005886">
    <property type="term" value="C:plasma membrane"/>
    <property type="evidence" value="ECO:0007669"/>
    <property type="project" value="TreeGrafter"/>
</dbReference>
<dbReference type="PROSITE" id="PS51762">
    <property type="entry name" value="GH16_2"/>
    <property type="match status" value="1"/>
</dbReference>
<accession>A0A4V6N755</accession>
<evidence type="ECO:0000256" key="2">
    <source>
        <dbReference type="ARBA" id="ARBA00010962"/>
    </source>
</evidence>
<keyword evidence="3 10" id="KW-0812">Transmembrane</keyword>
<dbReference type="FunFam" id="2.60.120.200:FF:000135">
    <property type="entry name" value="Related to KRE6-glucan synthase subunit"/>
    <property type="match status" value="1"/>
</dbReference>
<dbReference type="Proteomes" id="UP000292702">
    <property type="component" value="Unassembled WGS sequence"/>
</dbReference>
<dbReference type="InterPro" id="IPR005629">
    <property type="entry name" value="Skn1/Kre6/Sbg1"/>
</dbReference>
<dbReference type="GO" id="GO:0005789">
    <property type="term" value="C:endoplasmic reticulum membrane"/>
    <property type="evidence" value="ECO:0007669"/>
    <property type="project" value="TreeGrafter"/>
</dbReference>
<dbReference type="SUPFAM" id="SSF49899">
    <property type="entry name" value="Concanavalin A-like lectins/glucanases"/>
    <property type="match status" value="1"/>
</dbReference>
<keyword evidence="8" id="KW-0961">Cell wall biogenesis/degradation</keyword>
<evidence type="ECO:0000256" key="6">
    <source>
        <dbReference type="ARBA" id="ARBA00023136"/>
    </source>
</evidence>
<dbReference type="InterPro" id="IPR000757">
    <property type="entry name" value="Beta-glucanase-like"/>
</dbReference>
<name>A0A4V6N755_9APHY</name>
<feature type="compositionally biased region" description="Pro residues" evidence="9">
    <location>
        <begin position="57"/>
        <end position="66"/>
    </location>
</feature>
<organism evidence="12 13">
    <name type="scientific">Steccherinum ochraceum</name>
    <dbReference type="NCBI Taxonomy" id="92696"/>
    <lineage>
        <taxon>Eukaryota</taxon>
        <taxon>Fungi</taxon>
        <taxon>Dikarya</taxon>
        <taxon>Basidiomycota</taxon>
        <taxon>Agaricomycotina</taxon>
        <taxon>Agaricomycetes</taxon>
        <taxon>Polyporales</taxon>
        <taxon>Steccherinaceae</taxon>
        <taxon>Steccherinum</taxon>
    </lineage>
</organism>
<dbReference type="GO" id="GO:0006078">
    <property type="term" value="P:(1-&gt;6)-beta-D-glucan biosynthetic process"/>
    <property type="evidence" value="ECO:0007669"/>
    <property type="project" value="TreeGrafter"/>
</dbReference>
<feature type="region of interest" description="Disordered" evidence="9">
    <location>
        <begin position="1"/>
        <end position="106"/>
    </location>
</feature>
<keyword evidence="13" id="KW-1185">Reference proteome</keyword>
<evidence type="ECO:0000256" key="10">
    <source>
        <dbReference type="SAM" id="Phobius"/>
    </source>
</evidence>
<dbReference type="Pfam" id="PF03935">
    <property type="entry name" value="SKN1_KRE6_Sbg1"/>
    <property type="match status" value="1"/>
</dbReference>
<evidence type="ECO:0000256" key="4">
    <source>
        <dbReference type="ARBA" id="ARBA00022968"/>
    </source>
</evidence>
<protein>
    <recommendedName>
        <fullName evidence="11">GH16 domain-containing protein</fullName>
    </recommendedName>
</protein>
<evidence type="ECO:0000256" key="3">
    <source>
        <dbReference type="ARBA" id="ARBA00022692"/>
    </source>
</evidence>
<evidence type="ECO:0000259" key="11">
    <source>
        <dbReference type="PROSITE" id="PS51762"/>
    </source>
</evidence>
<dbReference type="STRING" id="92696.A0A4V6N755"/>
<reference evidence="12 13" key="1">
    <citation type="submission" date="2018-11" db="EMBL/GenBank/DDBJ databases">
        <title>Genome assembly of Steccherinum ochraceum LE-BIN_3174, the white-rot fungus of the Steccherinaceae family (The Residual Polyporoid clade, Polyporales, Basidiomycota).</title>
        <authorList>
            <person name="Fedorova T.V."/>
            <person name="Glazunova O.A."/>
            <person name="Landesman E.O."/>
            <person name="Moiseenko K.V."/>
            <person name="Psurtseva N.V."/>
            <person name="Savinova O.S."/>
            <person name="Shakhova N.V."/>
            <person name="Tyazhelova T.V."/>
            <person name="Vasina D.V."/>
        </authorList>
    </citation>
    <scope>NUCLEOTIDE SEQUENCE [LARGE SCALE GENOMIC DNA]</scope>
    <source>
        <strain evidence="12 13">LE-BIN_3174</strain>
    </source>
</reference>
<evidence type="ECO:0000256" key="8">
    <source>
        <dbReference type="ARBA" id="ARBA00023316"/>
    </source>
</evidence>
<feature type="domain" description="GH16" evidence="11">
    <location>
        <begin position="305"/>
        <end position="687"/>
    </location>
</feature>
<evidence type="ECO:0000313" key="13">
    <source>
        <dbReference type="Proteomes" id="UP000292702"/>
    </source>
</evidence>
<evidence type="ECO:0000256" key="5">
    <source>
        <dbReference type="ARBA" id="ARBA00022989"/>
    </source>
</evidence>
<comment type="caution">
    <text evidence="12">The sequence shown here is derived from an EMBL/GenBank/DDBJ whole genome shotgun (WGS) entry which is preliminary data.</text>
</comment>
<dbReference type="OrthoDB" id="412647at2759"/>
<evidence type="ECO:0000256" key="7">
    <source>
        <dbReference type="ARBA" id="ARBA00023180"/>
    </source>
</evidence>
<comment type="similarity">
    <text evidence="2">Belongs to the SKN1/KRE6 family.</text>
</comment>
<dbReference type="AlphaFoldDB" id="A0A4V6N755"/>
<sequence length="740" mass="80454">MSSPWPTHGDAAGDPFGSRESQASSPELPPTSPRTPQTSNFESPLLAPNDNQDSRSSPPPSRPSPRNPSGHFVSSPLNPNAPPPSPHGIMPMPGVRSRPSSRGSTYFNRIASEESQALAGQYNTLGASSRGSMILYRLASEGTPAATEDALLPPKTLAHRDSVASSSGDSIFSLSSDSKYPSGTVAGQHNRGFVPYAFDPEADDGGPEDDDYLYTSDFADKQSFFSWRGFMNLGLLVVLVGALLSLFVLYPVLTFFRNNARNVAINGNIRINATGQAVADVEAPLLLELPQMIDDDTPDDVKTRTGFDGQQYELVFSDEFEKEGRTFYPGDDPFWEGVDLWYGATEDLEWYDPSQITTKNGSLQITMDLVTDPSKNHGLQYKSGMLQSWNKFCFTGGYIEVAVSLPGPDSNTRGYWPGVWTMGNLGRPGYGATTDGMWPYSYDACDVGTFPNQTFANGTGPAAALHSDQSREKYNFDLSWLPGQRVSACTCSGSEHPGPDVSKGRGAPEIDIFEAERTKAAGGVGQEVSQSAQFAPFSHDYVVSTDTEDQWKIYNASSTRANDYRGSPVQQAVSALTTLPDDMFQGSGQVQRTLGFEYFANPKNRDEGYITWASDGHPNVRMGAAAVGADQGPDGSQISRRLIPEEPMSIILNLGISNNWQQIDTSTMLFPGVMLVDYVRVYQRSGQTNVGCDPDDYPTADYITNHHEAYTNPNITYWSQPAPSGAAYPWPKNSLYNGGC</sequence>
<evidence type="ECO:0000256" key="9">
    <source>
        <dbReference type="SAM" id="MobiDB-lite"/>
    </source>
</evidence>
<gene>
    <name evidence="12" type="ORF">EIP91_002498</name>
</gene>
<proteinExistence type="inferred from homology"/>
<dbReference type="GO" id="GO:0015926">
    <property type="term" value="F:glucosidase activity"/>
    <property type="evidence" value="ECO:0007669"/>
    <property type="project" value="TreeGrafter"/>
</dbReference>